<proteinExistence type="predicted"/>
<dbReference type="RefSeq" id="WP_166107648.1">
    <property type="nucleotide sequence ID" value="NZ_JAADJT010000013.1"/>
</dbReference>
<sequence>MSEVLTFIDRCLSGTATPDQIDDHVAQWHDGAIGSGLELRELLGMNRHEYAMWLQDAEAIHKIIAARQAQFPAAADVQRQ</sequence>
<protein>
    <submittedName>
        <fullName evidence="1">Uncharacterized protein</fullName>
    </submittedName>
</protein>
<organism evidence="1 2">
    <name type="scientific">Duganella aceris</name>
    <dbReference type="NCBI Taxonomy" id="2703883"/>
    <lineage>
        <taxon>Bacteria</taxon>
        <taxon>Pseudomonadati</taxon>
        <taxon>Pseudomonadota</taxon>
        <taxon>Betaproteobacteria</taxon>
        <taxon>Burkholderiales</taxon>
        <taxon>Oxalobacteraceae</taxon>
        <taxon>Telluria group</taxon>
        <taxon>Duganella</taxon>
    </lineage>
</organism>
<dbReference type="EMBL" id="JAADJT010000013">
    <property type="protein sequence ID" value="NGZ87521.1"/>
    <property type="molecule type" value="Genomic_DNA"/>
</dbReference>
<evidence type="ECO:0000313" key="2">
    <source>
        <dbReference type="Proteomes" id="UP000666369"/>
    </source>
</evidence>
<keyword evidence="2" id="KW-1185">Reference proteome</keyword>
<reference evidence="2" key="2">
    <citation type="submission" date="2023-07" db="EMBL/GenBank/DDBJ databases">
        <title>Duganella aceri sp. nov., isolated from tree sap.</title>
        <authorList>
            <person name="Kim I.S."/>
        </authorList>
    </citation>
    <scope>NUCLEOTIDE SEQUENCE [LARGE SCALE GENOMIC DNA]</scope>
    <source>
        <strain evidence="2">SAP-35</strain>
    </source>
</reference>
<reference evidence="1 2" key="1">
    <citation type="submission" date="2020-01" db="EMBL/GenBank/DDBJ databases">
        <authorList>
            <person name="Lee S.D."/>
        </authorList>
    </citation>
    <scope>NUCLEOTIDE SEQUENCE [LARGE SCALE GENOMIC DNA]</scope>
    <source>
        <strain evidence="1 2">SAP-35</strain>
    </source>
</reference>
<gene>
    <name evidence="1" type="ORF">GW587_25080</name>
</gene>
<evidence type="ECO:0000313" key="1">
    <source>
        <dbReference type="EMBL" id="NGZ87521.1"/>
    </source>
</evidence>
<dbReference type="Proteomes" id="UP000666369">
    <property type="component" value="Unassembled WGS sequence"/>
</dbReference>
<accession>A0ABX0FS83</accession>
<name>A0ABX0FS83_9BURK</name>
<comment type="caution">
    <text evidence="1">The sequence shown here is derived from an EMBL/GenBank/DDBJ whole genome shotgun (WGS) entry which is preliminary data.</text>
</comment>